<proteinExistence type="predicted"/>
<dbReference type="AlphaFoldDB" id="A0AAV7KI57"/>
<dbReference type="Pfam" id="PF00076">
    <property type="entry name" value="RRM_1"/>
    <property type="match status" value="1"/>
</dbReference>
<dbReference type="SUPFAM" id="SSF54928">
    <property type="entry name" value="RNA-binding domain, RBD"/>
    <property type="match status" value="2"/>
</dbReference>
<dbReference type="CDD" id="cd12260">
    <property type="entry name" value="RRM2_SREK1"/>
    <property type="match status" value="1"/>
</dbReference>
<feature type="compositionally biased region" description="Basic and acidic residues" evidence="2">
    <location>
        <begin position="335"/>
        <end position="355"/>
    </location>
</feature>
<dbReference type="PROSITE" id="PS50102">
    <property type="entry name" value="RRM"/>
    <property type="match status" value="1"/>
</dbReference>
<dbReference type="InterPro" id="IPR035979">
    <property type="entry name" value="RBD_domain_sf"/>
</dbReference>
<organism evidence="4 5">
    <name type="scientific">Oopsacas minuta</name>
    <dbReference type="NCBI Taxonomy" id="111878"/>
    <lineage>
        <taxon>Eukaryota</taxon>
        <taxon>Metazoa</taxon>
        <taxon>Porifera</taxon>
        <taxon>Hexactinellida</taxon>
        <taxon>Hexasterophora</taxon>
        <taxon>Lyssacinosida</taxon>
        <taxon>Leucopsacidae</taxon>
        <taxon>Oopsacas</taxon>
    </lineage>
</organism>
<evidence type="ECO:0000313" key="5">
    <source>
        <dbReference type="Proteomes" id="UP001165289"/>
    </source>
</evidence>
<dbReference type="Gene3D" id="3.30.70.330">
    <property type="match status" value="2"/>
</dbReference>
<accession>A0AAV7KI57</accession>
<dbReference type="Proteomes" id="UP001165289">
    <property type="component" value="Unassembled WGS sequence"/>
</dbReference>
<reference evidence="4 5" key="1">
    <citation type="journal article" date="2023" name="BMC Biol.">
        <title>The compact genome of the sponge Oopsacas minuta (Hexactinellida) is lacking key metazoan core genes.</title>
        <authorList>
            <person name="Santini S."/>
            <person name="Schenkelaars Q."/>
            <person name="Jourda C."/>
            <person name="Duchesne M."/>
            <person name="Belahbib H."/>
            <person name="Rocher C."/>
            <person name="Selva M."/>
            <person name="Riesgo A."/>
            <person name="Vervoort M."/>
            <person name="Leys S.P."/>
            <person name="Kodjabachian L."/>
            <person name="Le Bivic A."/>
            <person name="Borchiellini C."/>
            <person name="Claverie J.M."/>
            <person name="Renard E."/>
        </authorList>
    </citation>
    <scope>NUCLEOTIDE SEQUENCE [LARGE SCALE GENOMIC DNA]</scope>
    <source>
        <strain evidence="4">SPO-2</strain>
    </source>
</reference>
<evidence type="ECO:0000313" key="4">
    <source>
        <dbReference type="EMBL" id="KAI6661057.1"/>
    </source>
</evidence>
<protein>
    <submittedName>
        <fullName evidence="4">Splicing regulatory glutamine/lysine-rich protein 1-like</fullName>
    </submittedName>
</protein>
<dbReference type="InterPro" id="IPR012677">
    <property type="entry name" value="Nucleotide-bd_a/b_plait_sf"/>
</dbReference>
<feature type="region of interest" description="Disordered" evidence="2">
    <location>
        <begin position="105"/>
        <end position="127"/>
    </location>
</feature>
<comment type="caution">
    <text evidence="4">The sequence shown here is derived from an EMBL/GenBank/DDBJ whole genome shotgun (WGS) entry which is preliminary data.</text>
</comment>
<dbReference type="SMART" id="SM00360">
    <property type="entry name" value="RRM"/>
    <property type="match status" value="2"/>
</dbReference>
<name>A0AAV7KI57_9METZ</name>
<evidence type="ECO:0000256" key="1">
    <source>
        <dbReference type="PROSITE-ProRule" id="PRU00176"/>
    </source>
</evidence>
<feature type="compositionally biased region" description="Basic and acidic residues" evidence="2">
    <location>
        <begin position="246"/>
        <end position="261"/>
    </location>
</feature>
<feature type="domain" description="RRM" evidence="3">
    <location>
        <begin position="132"/>
        <end position="207"/>
    </location>
</feature>
<keyword evidence="1" id="KW-0694">RNA-binding</keyword>
<feature type="compositionally biased region" description="Basic and acidic residues" evidence="2">
    <location>
        <begin position="109"/>
        <end position="121"/>
    </location>
</feature>
<keyword evidence="5" id="KW-1185">Reference proteome</keyword>
<dbReference type="EMBL" id="JAKMXF010000022">
    <property type="protein sequence ID" value="KAI6661057.1"/>
    <property type="molecule type" value="Genomic_DNA"/>
</dbReference>
<gene>
    <name evidence="4" type="ORF">LOD99_13779</name>
</gene>
<dbReference type="GO" id="GO:0003723">
    <property type="term" value="F:RNA binding"/>
    <property type="evidence" value="ECO:0007669"/>
    <property type="project" value="UniProtKB-UniRule"/>
</dbReference>
<evidence type="ECO:0000259" key="3">
    <source>
        <dbReference type="PROSITE" id="PS50102"/>
    </source>
</evidence>
<feature type="compositionally biased region" description="Basic residues" evidence="2">
    <location>
        <begin position="372"/>
        <end position="387"/>
    </location>
</feature>
<dbReference type="PANTHER" id="PTHR32343">
    <property type="entry name" value="SERINE/ARGININE-RICH SPLICING FACTOR"/>
    <property type="match status" value="1"/>
</dbReference>
<evidence type="ECO:0000256" key="2">
    <source>
        <dbReference type="SAM" id="MobiDB-lite"/>
    </source>
</evidence>
<feature type="region of interest" description="Disordered" evidence="2">
    <location>
        <begin position="243"/>
        <end position="411"/>
    </location>
</feature>
<sequence>MSSSREIETNNCCIIQVTNISPSCTSLQVETLFSLLGHIEEMHLYPKEETSVVSCRSCCIRYSTPEEARLATHLTNTVFIDRTITVGHPRFETIASERQVSYSELMSPEVHRQDSRGESPRSDPAMQDEIRRTIYVGNLAHETTAEQVMKFFVGCGEIKFVRMAGDQSQASRFAFLEFTDPNSITQAIQMNGAIFGDRPLKVNHSKKAIVKPNNALLRLDPYSKESEALRRVQEASRFISEVVGTNEEHRSSRSKSREYRRPGYSSRRYTRSPDSRRERYQSRSRSPDEFRERQYSKSSNHEYSEKADKHRSSERKNGHHHSREETKTSKRSHSHKEGRSQHSESHSRRKDSERRSHVHVKSSTYSDESPPKHKSKSKHSKKHKHHHDHEEHSSSSRKKSRRYEPDSDMEY</sequence>
<dbReference type="InterPro" id="IPR034192">
    <property type="entry name" value="SREK1_RRM2"/>
</dbReference>
<feature type="compositionally biased region" description="Basic and acidic residues" evidence="2">
    <location>
        <begin position="271"/>
        <end position="328"/>
    </location>
</feature>
<dbReference type="InterPro" id="IPR000504">
    <property type="entry name" value="RRM_dom"/>
</dbReference>
<dbReference type="PANTHER" id="PTHR32343:SF22">
    <property type="entry name" value="LD29830P"/>
    <property type="match status" value="1"/>
</dbReference>